<keyword evidence="2" id="KW-1133">Transmembrane helix</keyword>
<feature type="region of interest" description="Disordered" evidence="1">
    <location>
        <begin position="29"/>
        <end position="54"/>
    </location>
</feature>
<sequence length="123" mass="13503">MSPEALIGLITLLVTSPPSLLLVWKCTRRRTRRGDRDSEANPSAAAGRSEGFYNTTASDVELGLSRSVMRPHEQGAPPALSSSSTKYEFVAKWRAEIAVVNLMVLQRTASVIEHRAFELSFNA</sequence>
<keyword evidence="2" id="KW-0812">Transmembrane</keyword>
<evidence type="ECO:0000313" key="3">
    <source>
        <dbReference type="EMBL" id="KAF2096133.1"/>
    </source>
</evidence>
<dbReference type="AlphaFoldDB" id="A0A9P4M3V8"/>
<protein>
    <submittedName>
        <fullName evidence="3">Uncharacterized protein</fullName>
    </submittedName>
</protein>
<feature type="transmembrane region" description="Helical" evidence="2">
    <location>
        <begin position="6"/>
        <end position="24"/>
    </location>
</feature>
<organism evidence="3 4">
    <name type="scientific">Rhizodiscina lignyota</name>
    <dbReference type="NCBI Taxonomy" id="1504668"/>
    <lineage>
        <taxon>Eukaryota</taxon>
        <taxon>Fungi</taxon>
        <taxon>Dikarya</taxon>
        <taxon>Ascomycota</taxon>
        <taxon>Pezizomycotina</taxon>
        <taxon>Dothideomycetes</taxon>
        <taxon>Pleosporomycetidae</taxon>
        <taxon>Aulographales</taxon>
        <taxon>Rhizodiscinaceae</taxon>
        <taxon>Rhizodiscina</taxon>
    </lineage>
</organism>
<comment type="caution">
    <text evidence="3">The sequence shown here is derived from an EMBL/GenBank/DDBJ whole genome shotgun (WGS) entry which is preliminary data.</text>
</comment>
<dbReference type="EMBL" id="ML978130">
    <property type="protein sequence ID" value="KAF2096133.1"/>
    <property type="molecule type" value="Genomic_DNA"/>
</dbReference>
<keyword evidence="2" id="KW-0472">Membrane</keyword>
<reference evidence="3" key="1">
    <citation type="journal article" date="2020" name="Stud. Mycol.">
        <title>101 Dothideomycetes genomes: a test case for predicting lifestyles and emergence of pathogens.</title>
        <authorList>
            <person name="Haridas S."/>
            <person name="Albert R."/>
            <person name="Binder M."/>
            <person name="Bloem J."/>
            <person name="Labutti K."/>
            <person name="Salamov A."/>
            <person name="Andreopoulos B."/>
            <person name="Baker S."/>
            <person name="Barry K."/>
            <person name="Bills G."/>
            <person name="Bluhm B."/>
            <person name="Cannon C."/>
            <person name="Castanera R."/>
            <person name="Culley D."/>
            <person name="Daum C."/>
            <person name="Ezra D."/>
            <person name="Gonzalez J."/>
            <person name="Henrissat B."/>
            <person name="Kuo A."/>
            <person name="Liang C."/>
            <person name="Lipzen A."/>
            <person name="Lutzoni F."/>
            <person name="Magnuson J."/>
            <person name="Mondo S."/>
            <person name="Nolan M."/>
            <person name="Ohm R."/>
            <person name="Pangilinan J."/>
            <person name="Park H.-J."/>
            <person name="Ramirez L."/>
            <person name="Alfaro M."/>
            <person name="Sun H."/>
            <person name="Tritt A."/>
            <person name="Yoshinaga Y."/>
            <person name="Zwiers L.-H."/>
            <person name="Turgeon B."/>
            <person name="Goodwin S."/>
            <person name="Spatafora J."/>
            <person name="Crous P."/>
            <person name="Grigoriev I."/>
        </authorList>
    </citation>
    <scope>NUCLEOTIDE SEQUENCE</scope>
    <source>
        <strain evidence="3">CBS 133067</strain>
    </source>
</reference>
<evidence type="ECO:0000313" key="4">
    <source>
        <dbReference type="Proteomes" id="UP000799772"/>
    </source>
</evidence>
<name>A0A9P4M3V8_9PEZI</name>
<gene>
    <name evidence="3" type="ORF">NA57DRAFT_59191</name>
</gene>
<evidence type="ECO:0000256" key="2">
    <source>
        <dbReference type="SAM" id="Phobius"/>
    </source>
</evidence>
<evidence type="ECO:0000256" key="1">
    <source>
        <dbReference type="SAM" id="MobiDB-lite"/>
    </source>
</evidence>
<proteinExistence type="predicted"/>
<keyword evidence="4" id="KW-1185">Reference proteome</keyword>
<dbReference type="Proteomes" id="UP000799772">
    <property type="component" value="Unassembled WGS sequence"/>
</dbReference>
<accession>A0A9P4M3V8</accession>